<protein>
    <recommendedName>
        <fullName evidence="4">Histone chaperone domain-containing protein</fullName>
    </recommendedName>
</protein>
<proteinExistence type="predicted"/>
<keyword evidence="3" id="KW-1185">Reference proteome</keyword>
<feature type="compositionally biased region" description="Acidic residues" evidence="1">
    <location>
        <begin position="49"/>
        <end position="61"/>
    </location>
</feature>
<evidence type="ECO:0000313" key="2">
    <source>
        <dbReference type="EMBL" id="KAL1413814.1"/>
    </source>
</evidence>
<organism evidence="2 3">
    <name type="scientific">Vanrija albida</name>
    <dbReference type="NCBI Taxonomy" id="181172"/>
    <lineage>
        <taxon>Eukaryota</taxon>
        <taxon>Fungi</taxon>
        <taxon>Dikarya</taxon>
        <taxon>Basidiomycota</taxon>
        <taxon>Agaricomycotina</taxon>
        <taxon>Tremellomycetes</taxon>
        <taxon>Trichosporonales</taxon>
        <taxon>Trichosporonaceae</taxon>
        <taxon>Vanrija</taxon>
    </lineage>
</organism>
<evidence type="ECO:0000313" key="3">
    <source>
        <dbReference type="Proteomes" id="UP001565368"/>
    </source>
</evidence>
<reference evidence="2 3" key="1">
    <citation type="submission" date="2023-08" db="EMBL/GenBank/DDBJ databases">
        <title>Annotated Genome Sequence of Vanrija albida AlHP1.</title>
        <authorList>
            <person name="Herzog R."/>
        </authorList>
    </citation>
    <scope>NUCLEOTIDE SEQUENCE [LARGE SCALE GENOMIC DNA]</scope>
    <source>
        <strain evidence="2 3">AlHP1</strain>
    </source>
</reference>
<dbReference type="RefSeq" id="XP_069213758.1">
    <property type="nucleotide sequence ID" value="XM_069350214.1"/>
</dbReference>
<feature type="region of interest" description="Disordered" evidence="1">
    <location>
        <begin position="1"/>
        <end position="61"/>
    </location>
</feature>
<feature type="compositionally biased region" description="Basic and acidic residues" evidence="1">
    <location>
        <begin position="18"/>
        <end position="38"/>
    </location>
</feature>
<dbReference type="EMBL" id="JBBXJM010000001">
    <property type="protein sequence ID" value="KAL1413814.1"/>
    <property type="molecule type" value="Genomic_DNA"/>
</dbReference>
<evidence type="ECO:0008006" key="4">
    <source>
        <dbReference type="Google" id="ProtNLM"/>
    </source>
</evidence>
<name>A0ABR3QGI3_9TREE</name>
<sequence length="61" mass="6529">MPDETKNTKSQSDSGNDESGRVDLDLEKPTFKPADKIELASTENAAEQAGDDDKDGDGDDN</sequence>
<evidence type="ECO:0000256" key="1">
    <source>
        <dbReference type="SAM" id="MobiDB-lite"/>
    </source>
</evidence>
<gene>
    <name evidence="2" type="ORF">Q8F55_001598</name>
</gene>
<comment type="caution">
    <text evidence="2">The sequence shown here is derived from an EMBL/GenBank/DDBJ whole genome shotgun (WGS) entry which is preliminary data.</text>
</comment>
<dbReference type="Proteomes" id="UP001565368">
    <property type="component" value="Unassembled WGS sequence"/>
</dbReference>
<dbReference type="GeneID" id="95982641"/>
<accession>A0ABR3QGI3</accession>